<dbReference type="Proteomes" id="UP000703590">
    <property type="component" value="Unassembled WGS sequence"/>
</dbReference>
<accession>A0ABS2WQD7</accession>
<dbReference type="EMBL" id="JAFHKK010000005">
    <property type="protein sequence ID" value="MBN2963846.1"/>
    <property type="molecule type" value="Genomic_DNA"/>
</dbReference>
<evidence type="ECO:0000313" key="1">
    <source>
        <dbReference type="EMBL" id="MBN2963846.1"/>
    </source>
</evidence>
<organism evidence="1 2">
    <name type="scientific">Sulfurospirillum tamanense</name>
    <dbReference type="NCBI Taxonomy" id="2813362"/>
    <lineage>
        <taxon>Bacteria</taxon>
        <taxon>Pseudomonadati</taxon>
        <taxon>Campylobacterota</taxon>
        <taxon>Epsilonproteobacteria</taxon>
        <taxon>Campylobacterales</taxon>
        <taxon>Sulfurospirillaceae</taxon>
        <taxon>Sulfurospirillum</taxon>
    </lineage>
</organism>
<name>A0ABS2WQD7_9BACT</name>
<keyword evidence="2" id="KW-1185">Reference proteome</keyword>
<comment type="caution">
    <text evidence="1">The sequence shown here is derived from an EMBL/GenBank/DDBJ whole genome shotgun (WGS) entry which is preliminary data.</text>
</comment>
<dbReference type="RefSeq" id="WP_205458365.1">
    <property type="nucleotide sequence ID" value="NZ_JAFHKK010000005.1"/>
</dbReference>
<protein>
    <submittedName>
        <fullName evidence="1">Uncharacterized protein</fullName>
    </submittedName>
</protein>
<reference evidence="1 2" key="2">
    <citation type="submission" date="2021-02" db="EMBL/GenBank/DDBJ databases">
        <title>Sulfurospirillum tamanensis sp. nov.</title>
        <authorList>
            <person name="Frolova A."/>
            <person name="Merkel A."/>
            <person name="Slobodkin A."/>
        </authorList>
    </citation>
    <scope>NUCLEOTIDE SEQUENCE [LARGE SCALE GENOMIC DNA]</scope>
    <source>
        <strain evidence="1 2">T05b</strain>
    </source>
</reference>
<reference evidence="2" key="1">
    <citation type="submission" date="2021-02" db="EMBL/GenBank/DDBJ databases">
        <title>Sulfurospirillum tamanensis sp. nov.</title>
        <authorList>
            <person name="Merkel A.Y."/>
        </authorList>
    </citation>
    <scope>NUCLEOTIDE SEQUENCE [LARGE SCALE GENOMIC DNA]</scope>
    <source>
        <strain evidence="2">T05b</strain>
    </source>
</reference>
<evidence type="ECO:0000313" key="2">
    <source>
        <dbReference type="Proteomes" id="UP000703590"/>
    </source>
</evidence>
<sequence length="109" mass="12476">MKNEFVRRMHNVTVLAEMENGLQCVYVDGSEFFLHVDDSHMLEALSLCDGHDVEFQYVEALRDAWRMDLSQEQGLFLGFFHAGQPKPLLDSILAQAHGHTHRNLRHVGA</sequence>
<gene>
    <name evidence="1" type="ORF">JWV37_03545</name>
</gene>
<proteinExistence type="predicted"/>
<reference evidence="1 2" key="3">
    <citation type="submission" date="2021-02" db="EMBL/GenBank/DDBJ databases">
        <authorList>
            <person name="Merkel A.Y."/>
        </authorList>
    </citation>
    <scope>NUCLEOTIDE SEQUENCE [LARGE SCALE GENOMIC DNA]</scope>
    <source>
        <strain evidence="1 2">T05b</strain>
    </source>
</reference>